<reference evidence="2" key="2">
    <citation type="submission" date="2020-05" db="EMBL/GenBank/DDBJ databases">
        <authorList>
            <person name="Kim H.-S."/>
            <person name="Proctor R.H."/>
            <person name="Brown D.W."/>
        </authorList>
    </citation>
    <scope>NUCLEOTIDE SEQUENCE</scope>
    <source>
        <strain evidence="2">NRRL 20472</strain>
    </source>
</reference>
<evidence type="ECO:0000313" key="3">
    <source>
        <dbReference type="Proteomes" id="UP000622797"/>
    </source>
</evidence>
<keyword evidence="1" id="KW-0732">Signal</keyword>
<evidence type="ECO:0000313" key="2">
    <source>
        <dbReference type="EMBL" id="KAF4950749.1"/>
    </source>
</evidence>
<protein>
    <submittedName>
        <fullName evidence="2">Uncharacterized protein</fullName>
    </submittedName>
</protein>
<dbReference type="AlphaFoldDB" id="A0A8H4WUX6"/>
<reference evidence="2" key="1">
    <citation type="journal article" date="2020" name="BMC Genomics">
        <title>Correction to: Identification and distribution of gene clusters required for synthesis of sphingolipid metabolism inhibitors in diverse species of the filamentous fungus Fusarium.</title>
        <authorList>
            <person name="Kim H.S."/>
            <person name="Lohmar J.M."/>
            <person name="Busman M."/>
            <person name="Brown D.W."/>
            <person name="Naumann T.A."/>
            <person name="Divon H.H."/>
            <person name="Lysoe E."/>
            <person name="Uhlig S."/>
            <person name="Proctor R.H."/>
        </authorList>
    </citation>
    <scope>NUCLEOTIDE SEQUENCE</scope>
    <source>
        <strain evidence="2">NRRL 20472</strain>
    </source>
</reference>
<evidence type="ECO:0000256" key="1">
    <source>
        <dbReference type="SAM" id="SignalP"/>
    </source>
</evidence>
<name>A0A8H4WUX6_9HYPO</name>
<organism evidence="2 3">
    <name type="scientific">Fusarium sarcochroum</name>
    <dbReference type="NCBI Taxonomy" id="1208366"/>
    <lineage>
        <taxon>Eukaryota</taxon>
        <taxon>Fungi</taxon>
        <taxon>Dikarya</taxon>
        <taxon>Ascomycota</taxon>
        <taxon>Pezizomycotina</taxon>
        <taxon>Sordariomycetes</taxon>
        <taxon>Hypocreomycetidae</taxon>
        <taxon>Hypocreales</taxon>
        <taxon>Nectriaceae</taxon>
        <taxon>Fusarium</taxon>
        <taxon>Fusarium lateritium species complex</taxon>
    </lineage>
</organism>
<feature type="signal peptide" evidence="1">
    <location>
        <begin position="1"/>
        <end position="20"/>
    </location>
</feature>
<dbReference type="EMBL" id="JABEXW010000951">
    <property type="protein sequence ID" value="KAF4950749.1"/>
    <property type="molecule type" value="Genomic_DNA"/>
</dbReference>
<sequence length="517" mass="56614">MNIFSSFPLLLTACASAVLSSPVLQERQDPVDPNAGCSNLGDFVDSQVTVGNDNGGGYICVAKWRQGIYPKEIQARADNDMLRWIRVVFTDGSEQEAGQKVELDSHNREAIMKWDPFVDSFALFNMYNNGWGGGLGRLVMKLKSCSSDDCIGDAGAWNPNGELTEVPHGVDNDGVLLGFAVRHGDGIDSLTPIFSKTAIEAVTLKDATFDPTFEQLNEKPFSERQMEALQQTHLLDNRHSKDEATLWIETSIDAQVQHKVIDVHEKGTEKGYELGITALGKVSWKIGRPAFFAGGEGEFNLEGNAKYQSKTVVKDISGTEDTDITDVRVGYRASHLVSGGGVVQCQTTVIQSRANLRFTATLNNLFKDGTSFEYRVTGILYDANHSEAGTVCNDVDPGKDNAKEAYTVITESGTYCPDGTKVSDVEMSEEEYNTACPILPRLHTLSVCRPVCHGWNRLVMASFWKDFIGQFNNASLGALSSPELRDGEGDHRQLGNAYEGTTEPPLRTAYYCTGLQA</sequence>
<proteinExistence type="predicted"/>
<dbReference type="Gene3D" id="2.170.15.10">
    <property type="entry name" value="Proaerolysin, chain A, domain 3"/>
    <property type="match status" value="1"/>
</dbReference>
<comment type="caution">
    <text evidence="2">The sequence shown here is derived from an EMBL/GenBank/DDBJ whole genome shotgun (WGS) entry which is preliminary data.</text>
</comment>
<dbReference type="OrthoDB" id="4989625at2759"/>
<gene>
    <name evidence="2" type="ORF">FSARC_13101</name>
</gene>
<keyword evidence="3" id="KW-1185">Reference proteome</keyword>
<feature type="chain" id="PRO_5034730183" evidence="1">
    <location>
        <begin position="21"/>
        <end position="517"/>
    </location>
</feature>
<accession>A0A8H4WUX6</accession>
<dbReference type="Proteomes" id="UP000622797">
    <property type="component" value="Unassembled WGS sequence"/>
</dbReference>